<gene>
    <name evidence="3" type="ORF">SAMN02744037_02655</name>
</gene>
<dbReference type="OrthoDB" id="2449942at2"/>
<dbReference type="EMBL" id="FRAE01000104">
    <property type="protein sequence ID" value="SHK59335.1"/>
    <property type="molecule type" value="Genomic_DNA"/>
</dbReference>
<evidence type="ECO:0000313" key="3">
    <source>
        <dbReference type="EMBL" id="SHK59335.1"/>
    </source>
</evidence>
<evidence type="ECO:0000259" key="2">
    <source>
        <dbReference type="Pfam" id="PF08281"/>
    </source>
</evidence>
<dbReference type="Gene3D" id="1.10.10.10">
    <property type="entry name" value="Winged helix-like DNA-binding domain superfamily/Winged helix DNA-binding domain"/>
    <property type="match status" value="1"/>
</dbReference>
<dbReference type="GO" id="GO:0003677">
    <property type="term" value="F:DNA binding"/>
    <property type="evidence" value="ECO:0007669"/>
    <property type="project" value="InterPro"/>
</dbReference>
<dbReference type="SUPFAM" id="SSF88659">
    <property type="entry name" value="Sigma3 and sigma4 domains of RNA polymerase sigma factors"/>
    <property type="match status" value="1"/>
</dbReference>
<evidence type="ECO:0000313" key="4">
    <source>
        <dbReference type="Proteomes" id="UP000242497"/>
    </source>
</evidence>
<feature type="domain" description="RNA polymerase sigma factor 70 region 4 type 2" evidence="2">
    <location>
        <begin position="117"/>
        <end position="167"/>
    </location>
</feature>
<name>A0A1M6TQT3_9FIRM</name>
<dbReference type="Pfam" id="PF08281">
    <property type="entry name" value="Sigma70_r4_2"/>
    <property type="match status" value="1"/>
</dbReference>
<proteinExistence type="predicted"/>
<dbReference type="AlphaFoldDB" id="A0A1M6TQT3"/>
<dbReference type="Proteomes" id="UP000242497">
    <property type="component" value="Unassembled WGS sequence"/>
</dbReference>
<protein>
    <submittedName>
        <fullName evidence="3">RNA polymerase sigma factor, sigma-70 family</fullName>
    </submittedName>
</protein>
<accession>A0A1M6TQT3</accession>
<feature type="compositionally biased region" description="Basic and acidic residues" evidence="1">
    <location>
        <begin position="211"/>
        <end position="221"/>
    </location>
</feature>
<dbReference type="CDD" id="cd06171">
    <property type="entry name" value="Sigma70_r4"/>
    <property type="match status" value="1"/>
</dbReference>
<feature type="region of interest" description="Disordered" evidence="1">
    <location>
        <begin position="197"/>
        <end position="227"/>
    </location>
</feature>
<reference evidence="4" key="1">
    <citation type="submission" date="2016-11" db="EMBL/GenBank/DDBJ databases">
        <authorList>
            <person name="Varghese N."/>
            <person name="Submissions S."/>
        </authorList>
    </citation>
    <scope>NUCLEOTIDE SEQUENCE [LARGE SCALE GENOMIC DNA]</scope>
    <source>
        <strain evidence="4">DSM 15518</strain>
    </source>
</reference>
<dbReference type="GO" id="GO:0016987">
    <property type="term" value="F:sigma factor activity"/>
    <property type="evidence" value="ECO:0007669"/>
    <property type="project" value="InterPro"/>
</dbReference>
<keyword evidence="4" id="KW-1185">Reference proteome</keyword>
<dbReference type="STRING" id="1123349.SAMN02744037_02655"/>
<evidence type="ECO:0000256" key="1">
    <source>
        <dbReference type="SAM" id="MobiDB-lite"/>
    </source>
</evidence>
<sequence>MELYLFICKAQKGDKKSISDLYLDFYPTIKKLSNNIGYEEAETDLTISFLELIKNMDIKCFFNKDNKQIAKFINTFLKNKSVDFFRKYVLKKKEMVEINYDLLSDNSNIDFYSNVFILELLEKLSYLQKEIITKKIIYDFSDTEIANQLGISRQAVNSTKNRALNRLRKILIQNGGEEVGRKDNRISIQPRYMDSSNGSINILYSQKPRKERSSSGRERNQVSKYYI</sequence>
<organism evidence="3 4">
    <name type="scientific">Tepidibacter formicigenes DSM 15518</name>
    <dbReference type="NCBI Taxonomy" id="1123349"/>
    <lineage>
        <taxon>Bacteria</taxon>
        <taxon>Bacillati</taxon>
        <taxon>Bacillota</taxon>
        <taxon>Clostridia</taxon>
        <taxon>Peptostreptococcales</taxon>
        <taxon>Peptostreptococcaceae</taxon>
        <taxon>Tepidibacter</taxon>
    </lineage>
</organism>
<dbReference type="GO" id="GO:0006352">
    <property type="term" value="P:DNA-templated transcription initiation"/>
    <property type="evidence" value="ECO:0007669"/>
    <property type="project" value="InterPro"/>
</dbReference>
<dbReference type="InterPro" id="IPR013324">
    <property type="entry name" value="RNA_pol_sigma_r3/r4-like"/>
</dbReference>
<dbReference type="InterPro" id="IPR013249">
    <property type="entry name" value="RNA_pol_sigma70_r4_t2"/>
</dbReference>
<dbReference type="InterPro" id="IPR036388">
    <property type="entry name" value="WH-like_DNA-bd_sf"/>
</dbReference>